<name>A0A510DT85_9CREN</name>
<dbReference type="EMBL" id="AP018929">
    <property type="protein sequence ID" value="BBG23381.1"/>
    <property type="molecule type" value="Genomic_DNA"/>
</dbReference>
<dbReference type="STRING" id="1294262.GCA_001316085_02859"/>
<dbReference type="Proteomes" id="UP000322983">
    <property type="component" value="Chromosome"/>
</dbReference>
<keyword evidence="1" id="KW-0812">Transmembrane</keyword>
<evidence type="ECO:0000313" key="2">
    <source>
        <dbReference type="EMBL" id="BBG23381.1"/>
    </source>
</evidence>
<evidence type="ECO:0000313" key="3">
    <source>
        <dbReference type="Proteomes" id="UP000322983"/>
    </source>
</evidence>
<dbReference type="KEGG" id="step:IC006_0665"/>
<gene>
    <name evidence="2" type="ORF">IC006_0665</name>
</gene>
<feature type="transmembrane region" description="Helical" evidence="1">
    <location>
        <begin position="12"/>
        <end position="34"/>
    </location>
</feature>
<proteinExistence type="predicted"/>
<sequence length="101" mass="11071">MRRLTFEFKRSLLRVSTLLLLVLFAIVGVGMGYYTAQYVGSQVDYKYSVIGFSQVQGDHVNLVVMAIRPNGDPAPDVEISAVNFNGSEITSGTPTRPGRCL</sequence>
<keyword evidence="1" id="KW-0472">Membrane</keyword>
<keyword evidence="3" id="KW-1185">Reference proteome</keyword>
<keyword evidence="1" id="KW-1133">Transmembrane helix</keyword>
<organism evidence="2 3">
    <name type="scientific">Sulfuracidifex tepidarius</name>
    <dbReference type="NCBI Taxonomy" id="1294262"/>
    <lineage>
        <taxon>Archaea</taxon>
        <taxon>Thermoproteota</taxon>
        <taxon>Thermoprotei</taxon>
        <taxon>Sulfolobales</taxon>
        <taxon>Sulfolobaceae</taxon>
        <taxon>Sulfuracidifex</taxon>
    </lineage>
</organism>
<reference evidence="2 3" key="1">
    <citation type="journal article" date="2020" name="Int. J. Syst. Evol. Microbiol.">
        <title>Sulfuracidifex tepidarius gen. nov., sp. nov. and transfer of Sulfolobus metallicus Huber and Stetter 1992 to the genus Sulfuracidifex as Sulfuracidifex metallicus comb. nov.</title>
        <authorList>
            <person name="Itoh T."/>
            <person name="Miura T."/>
            <person name="Sakai H.D."/>
            <person name="Kato S."/>
            <person name="Ohkuma M."/>
            <person name="Takashina T."/>
        </authorList>
    </citation>
    <scope>NUCLEOTIDE SEQUENCE [LARGE SCALE GENOMIC DNA]</scope>
    <source>
        <strain evidence="2 3">IC-006</strain>
    </source>
</reference>
<evidence type="ECO:0000256" key="1">
    <source>
        <dbReference type="SAM" id="Phobius"/>
    </source>
</evidence>
<accession>A0A510DT85</accession>
<dbReference type="AlphaFoldDB" id="A0A510DT85"/>
<protein>
    <submittedName>
        <fullName evidence="2">Uncharacterized protein</fullName>
    </submittedName>
</protein>